<dbReference type="Gene3D" id="1.10.510.10">
    <property type="entry name" value="Transferase(Phosphotransferase) domain 1"/>
    <property type="match status" value="1"/>
</dbReference>
<comment type="caution">
    <text evidence="2">The sequence shown here is derived from an EMBL/GenBank/DDBJ whole genome shotgun (WGS) entry which is preliminary data.</text>
</comment>
<dbReference type="SUPFAM" id="SSF56112">
    <property type="entry name" value="Protein kinase-like (PK-like)"/>
    <property type="match status" value="1"/>
</dbReference>
<dbReference type="Pfam" id="PF07714">
    <property type="entry name" value="PK_Tyr_Ser-Thr"/>
    <property type="match status" value="1"/>
</dbReference>
<proteinExistence type="predicted"/>
<evidence type="ECO:0000313" key="2">
    <source>
        <dbReference type="EMBL" id="CAE7568762.1"/>
    </source>
</evidence>
<dbReference type="InterPro" id="IPR001245">
    <property type="entry name" value="Ser-Thr/Tyr_kinase_cat_dom"/>
</dbReference>
<dbReference type="AlphaFoldDB" id="A0A812UJI4"/>
<feature type="non-terminal residue" evidence="2">
    <location>
        <position position="82"/>
    </location>
</feature>
<evidence type="ECO:0000313" key="3">
    <source>
        <dbReference type="Proteomes" id="UP000601435"/>
    </source>
</evidence>
<organism evidence="2 3">
    <name type="scientific">Symbiodinium necroappetens</name>
    <dbReference type="NCBI Taxonomy" id="1628268"/>
    <lineage>
        <taxon>Eukaryota</taxon>
        <taxon>Sar</taxon>
        <taxon>Alveolata</taxon>
        <taxon>Dinophyceae</taxon>
        <taxon>Suessiales</taxon>
        <taxon>Symbiodiniaceae</taxon>
        <taxon>Symbiodinium</taxon>
    </lineage>
</organism>
<evidence type="ECO:0000259" key="1">
    <source>
        <dbReference type="Pfam" id="PF07714"/>
    </source>
</evidence>
<dbReference type="OrthoDB" id="429580at2759"/>
<dbReference type="EMBL" id="CAJNJA010027009">
    <property type="protein sequence ID" value="CAE7568762.1"/>
    <property type="molecule type" value="Genomic_DNA"/>
</dbReference>
<protein>
    <recommendedName>
        <fullName evidence="1">Serine-threonine/tyrosine-protein kinase catalytic domain-containing protein</fullName>
    </recommendedName>
</protein>
<accession>A0A812UJI4</accession>
<dbReference type="Proteomes" id="UP000601435">
    <property type="component" value="Unassembled WGS sequence"/>
</dbReference>
<name>A0A812UJI4_9DINO</name>
<dbReference type="GO" id="GO:0004672">
    <property type="term" value="F:protein kinase activity"/>
    <property type="evidence" value="ECO:0007669"/>
    <property type="project" value="InterPro"/>
</dbReference>
<sequence length="82" mass="8981">TDVVSADLDVAVKSVSLADDASNLAMLRRECEILRRLGHHPHIMSALAYEECECEMILVTRLASEGDLSRLAPIGSCLEELQ</sequence>
<reference evidence="2" key="1">
    <citation type="submission" date="2021-02" db="EMBL/GenBank/DDBJ databases">
        <authorList>
            <person name="Dougan E. K."/>
            <person name="Rhodes N."/>
            <person name="Thang M."/>
            <person name="Chan C."/>
        </authorList>
    </citation>
    <scope>NUCLEOTIDE SEQUENCE</scope>
</reference>
<dbReference type="InterPro" id="IPR011009">
    <property type="entry name" value="Kinase-like_dom_sf"/>
</dbReference>
<keyword evidence="3" id="KW-1185">Reference proteome</keyword>
<feature type="domain" description="Serine-threonine/tyrosine-protein kinase catalytic" evidence="1">
    <location>
        <begin position="6"/>
        <end position="69"/>
    </location>
</feature>
<feature type="non-terminal residue" evidence="2">
    <location>
        <position position="1"/>
    </location>
</feature>
<gene>
    <name evidence="2" type="ORF">SNEC2469_LOCUS16561</name>
</gene>